<proteinExistence type="predicted"/>
<accession>A0A6L2JLN4</accession>
<gene>
    <name evidence="1" type="ORF">Tci_009550</name>
</gene>
<comment type="caution">
    <text evidence="1">The sequence shown here is derived from an EMBL/GenBank/DDBJ whole genome shotgun (WGS) entry which is preliminary data.</text>
</comment>
<name>A0A6L2JLN4_TANCI</name>
<dbReference type="AlphaFoldDB" id="A0A6L2JLN4"/>
<reference evidence="1" key="1">
    <citation type="journal article" date="2019" name="Sci. Rep.">
        <title>Draft genome of Tanacetum cinerariifolium, the natural source of mosquito coil.</title>
        <authorList>
            <person name="Yamashiro T."/>
            <person name="Shiraishi A."/>
            <person name="Satake H."/>
            <person name="Nakayama K."/>
        </authorList>
    </citation>
    <scope>NUCLEOTIDE SEQUENCE</scope>
</reference>
<evidence type="ECO:0000313" key="1">
    <source>
        <dbReference type="EMBL" id="GEU37572.1"/>
    </source>
</evidence>
<protein>
    <submittedName>
        <fullName evidence="1">Uncharacterized protein</fullName>
    </submittedName>
</protein>
<sequence>MTCHILLQTKEKTKSLLKQKKNQTIEGFGVSEVLDSNDPNLRSIFNPTTATDLVFTKADDGNRVRGVKLQGARQLGTSILQWHCSCQKSEQSEGMTNNSRTEATRIAF</sequence>
<organism evidence="1">
    <name type="scientific">Tanacetum cinerariifolium</name>
    <name type="common">Dalmatian daisy</name>
    <name type="synonym">Chrysanthemum cinerariifolium</name>
    <dbReference type="NCBI Taxonomy" id="118510"/>
    <lineage>
        <taxon>Eukaryota</taxon>
        <taxon>Viridiplantae</taxon>
        <taxon>Streptophyta</taxon>
        <taxon>Embryophyta</taxon>
        <taxon>Tracheophyta</taxon>
        <taxon>Spermatophyta</taxon>
        <taxon>Magnoliopsida</taxon>
        <taxon>eudicotyledons</taxon>
        <taxon>Gunneridae</taxon>
        <taxon>Pentapetalae</taxon>
        <taxon>asterids</taxon>
        <taxon>campanulids</taxon>
        <taxon>Asterales</taxon>
        <taxon>Asteraceae</taxon>
        <taxon>Asteroideae</taxon>
        <taxon>Anthemideae</taxon>
        <taxon>Anthemidinae</taxon>
        <taxon>Tanacetum</taxon>
    </lineage>
</organism>
<dbReference type="EMBL" id="BKCJ010000946">
    <property type="protein sequence ID" value="GEU37572.1"/>
    <property type="molecule type" value="Genomic_DNA"/>
</dbReference>